<dbReference type="Pfam" id="PF13442">
    <property type="entry name" value="Cytochrome_CBB3"/>
    <property type="match status" value="1"/>
</dbReference>
<evidence type="ECO:0000256" key="3">
    <source>
        <dbReference type="ARBA" id="ARBA00023004"/>
    </source>
</evidence>
<keyword evidence="7" id="KW-1185">Reference proteome</keyword>
<organism evidence="6 7">
    <name type="scientific">Methylobacterium variabile</name>
    <dbReference type="NCBI Taxonomy" id="298794"/>
    <lineage>
        <taxon>Bacteria</taxon>
        <taxon>Pseudomonadati</taxon>
        <taxon>Pseudomonadota</taxon>
        <taxon>Alphaproteobacteria</taxon>
        <taxon>Hyphomicrobiales</taxon>
        <taxon>Methylobacteriaceae</taxon>
        <taxon>Methylobacterium</taxon>
    </lineage>
</organism>
<comment type="caution">
    <text evidence="6">The sequence shown here is derived from an EMBL/GenBank/DDBJ whole genome shotgun (WGS) entry which is preliminary data.</text>
</comment>
<dbReference type="EMBL" id="LABY01000245">
    <property type="protein sequence ID" value="KMO29818.1"/>
    <property type="molecule type" value="Genomic_DNA"/>
</dbReference>
<evidence type="ECO:0000313" key="7">
    <source>
        <dbReference type="Proteomes" id="UP000035955"/>
    </source>
</evidence>
<gene>
    <name evidence="6" type="ORF">VQ02_29005</name>
</gene>
<keyword evidence="2 4" id="KW-0479">Metal-binding</keyword>
<keyword evidence="1 4" id="KW-0349">Heme</keyword>
<dbReference type="SUPFAM" id="SSF46626">
    <property type="entry name" value="Cytochrome c"/>
    <property type="match status" value="1"/>
</dbReference>
<dbReference type="InterPro" id="IPR009056">
    <property type="entry name" value="Cyt_c-like_dom"/>
</dbReference>
<name>A0A0J6S8V1_9HYPH</name>
<dbReference type="Gene3D" id="1.10.760.10">
    <property type="entry name" value="Cytochrome c-like domain"/>
    <property type="match status" value="1"/>
</dbReference>
<dbReference type="PATRIC" id="fig|298794.3.peg.3841"/>
<accession>A0A0J6S8V1</accession>
<dbReference type="GO" id="GO:0046872">
    <property type="term" value="F:metal ion binding"/>
    <property type="evidence" value="ECO:0007669"/>
    <property type="project" value="UniProtKB-KW"/>
</dbReference>
<dbReference type="GO" id="GO:0020037">
    <property type="term" value="F:heme binding"/>
    <property type="evidence" value="ECO:0007669"/>
    <property type="project" value="InterPro"/>
</dbReference>
<feature type="domain" description="Cytochrome c" evidence="5">
    <location>
        <begin position="13"/>
        <end position="92"/>
    </location>
</feature>
<keyword evidence="3 4" id="KW-0408">Iron</keyword>
<evidence type="ECO:0000313" key="6">
    <source>
        <dbReference type="EMBL" id="KMO29818.1"/>
    </source>
</evidence>
<dbReference type="Proteomes" id="UP000035955">
    <property type="component" value="Unassembled WGS sequence"/>
</dbReference>
<sequence length="96" mass="9686">MSFATVPASADPARLALGKRVFTELSEPRCGICHTLADAGTTGEIGPALDTLKPDAGRVATAVTNGIGVMPAFEDLTPEQVAAVADYVATVTGAAK</sequence>
<dbReference type="InterPro" id="IPR036909">
    <property type="entry name" value="Cyt_c-like_dom_sf"/>
</dbReference>
<dbReference type="PROSITE" id="PS51007">
    <property type="entry name" value="CYTC"/>
    <property type="match status" value="1"/>
</dbReference>
<evidence type="ECO:0000256" key="4">
    <source>
        <dbReference type="PROSITE-ProRule" id="PRU00433"/>
    </source>
</evidence>
<evidence type="ECO:0000256" key="1">
    <source>
        <dbReference type="ARBA" id="ARBA00022617"/>
    </source>
</evidence>
<evidence type="ECO:0000259" key="5">
    <source>
        <dbReference type="PROSITE" id="PS51007"/>
    </source>
</evidence>
<proteinExistence type="predicted"/>
<protein>
    <submittedName>
        <fullName evidence="6">Cytochrome C</fullName>
    </submittedName>
</protein>
<evidence type="ECO:0000256" key="2">
    <source>
        <dbReference type="ARBA" id="ARBA00022723"/>
    </source>
</evidence>
<reference evidence="6 7" key="1">
    <citation type="submission" date="2015-03" db="EMBL/GenBank/DDBJ databases">
        <title>Genome sequencing of Methylobacterium variabile DSM 16961.</title>
        <authorList>
            <person name="Chaudhry V."/>
            <person name="Patil P.B."/>
        </authorList>
    </citation>
    <scope>NUCLEOTIDE SEQUENCE [LARGE SCALE GENOMIC DNA]</scope>
    <source>
        <strain evidence="6 7">DSM 16961</strain>
    </source>
</reference>
<dbReference type="GO" id="GO:0009055">
    <property type="term" value="F:electron transfer activity"/>
    <property type="evidence" value="ECO:0007669"/>
    <property type="project" value="InterPro"/>
</dbReference>
<dbReference type="AlphaFoldDB" id="A0A0J6S8V1"/>